<sequence length="303" mass="34351">MMFMTRIPEILREQARNSELIVFVGAGVSRNSSVVLGDDCKVVHPEDWRGLLETIAVNLDLVDGDGKALDPEYGELVDSLSPLDLAEYLSFIAKEHGVDRDIRSWIKRVVEEPEAGTFFEPNEWHDALLNLGEYGPRVTVTTNYDRLLERKFGTDGFAAYNYSAKNLNTILTAKERPIFKLHGSIEDRANRLIISSSDYQWLEHEGRLMLDALRSLLMTRTALFVGYGLGDPDVNHILSSIFTEHRGSVEEPSHFILHEDSPGFVYRKEMLKEWYGVQSLSYEVTKKSDHSQGLEMLRAIGGQ</sequence>
<proteinExistence type="predicted"/>
<name>A0A508A398_9ACTO</name>
<dbReference type="InterPro" id="IPR029035">
    <property type="entry name" value="DHS-like_NAD/FAD-binding_dom"/>
</dbReference>
<dbReference type="Gene3D" id="3.40.50.1220">
    <property type="entry name" value="TPP-binding domain"/>
    <property type="match status" value="1"/>
</dbReference>
<reference evidence="1 2" key="1">
    <citation type="submission" date="2019-06" db="EMBL/GenBank/DDBJ databases">
        <title>Draft genome sequence of Actinomyces johnsonii CCUG 34287T.</title>
        <authorList>
            <person name="Salva-Serra F."/>
            <person name="Cardew S."/>
            <person name="Moore E."/>
        </authorList>
    </citation>
    <scope>NUCLEOTIDE SEQUENCE [LARGE SCALE GENOMIC DNA]</scope>
    <source>
        <strain evidence="1 2">CCUG 34287</strain>
    </source>
</reference>
<gene>
    <name evidence="1" type="ORF">FK256_05805</name>
</gene>
<organism evidence="1 2">
    <name type="scientific">Actinomyces johnsonii</name>
    <dbReference type="NCBI Taxonomy" id="544581"/>
    <lineage>
        <taxon>Bacteria</taxon>
        <taxon>Bacillati</taxon>
        <taxon>Actinomycetota</taxon>
        <taxon>Actinomycetes</taxon>
        <taxon>Actinomycetales</taxon>
        <taxon>Actinomycetaceae</taxon>
        <taxon>Actinomyces</taxon>
    </lineage>
</organism>
<dbReference type="Pfam" id="PF13289">
    <property type="entry name" value="SIR2_2"/>
    <property type="match status" value="1"/>
</dbReference>
<dbReference type="EMBL" id="VICB01000005">
    <property type="protein sequence ID" value="TQD43807.1"/>
    <property type="molecule type" value="Genomic_DNA"/>
</dbReference>
<dbReference type="Proteomes" id="UP000319010">
    <property type="component" value="Unassembled WGS sequence"/>
</dbReference>
<evidence type="ECO:0000313" key="1">
    <source>
        <dbReference type="EMBL" id="TQD43807.1"/>
    </source>
</evidence>
<comment type="caution">
    <text evidence="1">The sequence shown here is derived from an EMBL/GenBank/DDBJ whole genome shotgun (WGS) entry which is preliminary data.</text>
</comment>
<dbReference type="SUPFAM" id="SSF52467">
    <property type="entry name" value="DHS-like NAD/FAD-binding domain"/>
    <property type="match status" value="1"/>
</dbReference>
<dbReference type="AlphaFoldDB" id="A0A508A398"/>
<accession>A0A508A398</accession>
<evidence type="ECO:0000313" key="2">
    <source>
        <dbReference type="Proteomes" id="UP000319010"/>
    </source>
</evidence>
<protein>
    <submittedName>
        <fullName evidence="1">Uncharacterized protein</fullName>
    </submittedName>
</protein>